<sequence length="225" mass="23174">MRLTRPTRRAAALSGAAALGVSGVLVLGVGLGAGDDVRAEPAPGATASTTSAGHTSASPGAPAATSPTPTPLRTPSSDKHIRIGAVGIDLPLLPLTPRRDVIDPPTLTAAYWIEPYGDPVASADQADNTLFIAAHSDGSGEHGFDPLLSPDHSRGAVGAGDVIEVETPHGTVTYTVERTQRYGKNQLASAAEVWEAHPGRLVLITCFQRADGRATTENFVVFAQS</sequence>
<dbReference type="Proteomes" id="UP001499924">
    <property type="component" value="Unassembled WGS sequence"/>
</dbReference>
<comment type="caution">
    <text evidence="2">The sequence shown here is derived from an EMBL/GenBank/DDBJ whole genome shotgun (WGS) entry which is preliminary data.</text>
</comment>
<evidence type="ECO:0000256" key="1">
    <source>
        <dbReference type="SAM" id="MobiDB-lite"/>
    </source>
</evidence>
<dbReference type="InterPro" id="IPR042001">
    <property type="entry name" value="Sortase_F"/>
</dbReference>
<name>A0ABP6P7Z1_9ACTN</name>
<evidence type="ECO:0000313" key="2">
    <source>
        <dbReference type="EMBL" id="GAA3165628.1"/>
    </source>
</evidence>
<protein>
    <recommendedName>
        <fullName evidence="4">Sortase family protein</fullName>
    </recommendedName>
</protein>
<organism evidence="2 3">
    <name type="scientific">Blastococcus jejuensis</name>
    <dbReference type="NCBI Taxonomy" id="351224"/>
    <lineage>
        <taxon>Bacteria</taxon>
        <taxon>Bacillati</taxon>
        <taxon>Actinomycetota</taxon>
        <taxon>Actinomycetes</taxon>
        <taxon>Geodermatophilales</taxon>
        <taxon>Geodermatophilaceae</taxon>
        <taxon>Blastococcus</taxon>
    </lineage>
</organism>
<dbReference type="InterPro" id="IPR023365">
    <property type="entry name" value="Sortase_dom-sf"/>
</dbReference>
<dbReference type="SUPFAM" id="SSF63817">
    <property type="entry name" value="Sortase"/>
    <property type="match status" value="1"/>
</dbReference>
<dbReference type="CDD" id="cd05829">
    <property type="entry name" value="Sortase_F"/>
    <property type="match status" value="1"/>
</dbReference>
<feature type="compositionally biased region" description="Low complexity" evidence="1">
    <location>
        <begin position="41"/>
        <end position="75"/>
    </location>
</feature>
<feature type="region of interest" description="Disordered" evidence="1">
    <location>
        <begin position="40"/>
        <end position="80"/>
    </location>
</feature>
<dbReference type="Gene3D" id="2.40.260.10">
    <property type="entry name" value="Sortase"/>
    <property type="match status" value="1"/>
</dbReference>
<keyword evidence="3" id="KW-1185">Reference proteome</keyword>
<accession>A0ABP6P7Z1</accession>
<dbReference type="RefSeq" id="WP_344688412.1">
    <property type="nucleotide sequence ID" value="NZ_BAAAVV010000003.1"/>
</dbReference>
<reference evidence="3" key="1">
    <citation type="journal article" date="2019" name="Int. J. Syst. Evol. Microbiol.">
        <title>The Global Catalogue of Microorganisms (GCM) 10K type strain sequencing project: providing services to taxonomists for standard genome sequencing and annotation.</title>
        <authorList>
            <consortium name="The Broad Institute Genomics Platform"/>
            <consortium name="The Broad Institute Genome Sequencing Center for Infectious Disease"/>
            <person name="Wu L."/>
            <person name="Ma J."/>
        </authorList>
    </citation>
    <scope>NUCLEOTIDE SEQUENCE [LARGE SCALE GENOMIC DNA]</scope>
    <source>
        <strain evidence="3">JCM 15614</strain>
    </source>
</reference>
<gene>
    <name evidence="2" type="ORF">GCM10010531_17710</name>
</gene>
<proteinExistence type="predicted"/>
<evidence type="ECO:0000313" key="3">
    <source>
        <dbReference type="Proteomes" id="UP001499924"/>
    </source>
</evidence>
<dbReference type="EMBL" id="BAAAVV010000003">
    <property type="protein sequence ID" value="GAA3165628.1"/>
    <property type="molecule type" value="Genomic_DNA"/>
</dbReference>
<evidence type="ECO:0008006" key="4">
    <source>
        <dbReference type="Google" id="ProtNLM"/>
    </source>
</evidence>